<accession>A0ABS6FZP0</accession>
<dbReference type="Proteomes" id="UP000779508">
    <property type="component" value="Unassembled WGS sequence"/>
</dbReference>
<keyword evidence="1" id="KW-0378">Hydrolase</keyword>
<dbReference type="GO" id="GO:0016787">
    <property type="term" value="F:hydrolase activity"/>
    <property type="evidence" value="ECO:0007669"/>
    <property type="project" value="UniProtKB-KW"/>
</dbReference>
<organism evidence="1 2">
    <name type="scientific">Alkaliphilus flagellatus</name>
    <dbReference type="NCBI Taxonomy" id="2841507"/>
    <lineage>
        <taxon>Bacteria</taxon>
        <taxon>Bacillati</taxon>
        <taxon>Bacillota</taxon>
        <taxon>Clostridia</taxon>
        <taxon>Peptostreptococcales</taxon>
        <taxon>Natronincolaceae</taxon>
        <taxon>Alkaliphilus</taxon>
    </lineage>
</organism>
<evidence type="ECO:0000313" key="1">
    <source>
        <dbReference type="EMBL" id="MBU5675524.1"/>
    </source>
</evidence>
<evidence type="ECO:0000313" key="2">
    <source>
        <dbReference type="Proteomes" id="UP000779508"/>
    </source>
</evidence>
<proteinExistence type="predicted"/>
<dbReference type="RefSeq" id="WP_216414994.1">
    <property type="nucleotide sequence ID" value="NZ_JAHLQK010000001.1"/>
</dbReference>
<sequence length="156" mass="17193">MLIYDIPGMGKIKIENIVFDYNGTIAVDGKLLDEVKNFLIKLKDLAKVYVLTADTYGTVEAECCKLGINIKTFPKENASYFKKEIVEELGCKNTICIGNGFNDIEMFKICGISIAIVGEEGCSGKLLANSDIVVKSIEDAINIILNENRMKATLRS</sequence>
<comment type="caution">
    <text evidence="1">The sequence shown here is derived from an EMBL/GenBank/DDBJ whole genome shotgun (WGS) entry which is preliminary data.</text>
</comment>
<protein>
    <submittedName>
        <fullName evidence="1">HAD family hydrolase</fullName>
    </submittedName>
</protein>
<keyword evidence="2" id="KW-1185">Reference proteome</keyword>
<gene>
    <name evidence="1" type="ORF">KQI88_03740</name>
</gene>
<dbReference type="EMBL" id="JAHLQK010000001">
    <property type="protein sequence ID" value="MBU5675524.1"/>
    <property type="molecule type" value="Genomic_DNA"/>
</dbReference>
<dbReference type="Pfam" id="PF00702">
    <property type="entry name" value="Hydrolase"/>
    <property type="match status" value="1"/>
</dbReference>
<reference evidence="1 2" key="1">
    <citation type="submission" date="2021-06" db="EMBL/GenBank/DDBJ databases">
        <authorList>
            <person name="Sun Q."/>
            <person name="Li D."/>
        </authorList>
    </citation>
    <scope>NUCLEOTIDE SEQUENCE [LARGE SCALE GENOMIC DNA]</scope>
    <source>
        <strain evidence="1 2">MSJ-5</strain>
    </source>
</reference>
<name>A0ABS6FZP0_9FIRM</name>